<keyword evidence="2" id="KW-1185">Reference proteome</keyword>
<accession>A0AAV4B0H3</accession>
<evidence type="ECO:0000313" key="1">
    <source>
        <dbReference type="EMBL" id="GFO13058.1"/>
    </source>
</evidence>
<reference evidence="1 2" key="1">
    <citation type="journal article" date="2021" name="Elife">
        <title>Chloroplast acquisition without the gene transfer in kleptoplastic sea slugs, Plakobranchus ocellatus.</title>
        <authorList>
            <person name="Maeda T."/>
            <person name="Takahashi S."/>
            <person name="Yoshida T."/>
            <person name="Shimamura S."/>
            <person name="Takaki Y."/>
            <person name="Nagai Y."/>
            <person name="Toyoda A."/>
            <person name="Suzuki Y."/>
            <person name="Arimoto A."/>
            <person name="Ishii H."/>
            <person name="Satoh N."/>
            <person name="Nishiyama T."/>
            <person name="Hasebe M."/>
            <person name="Maruyama T."/>
            <person name="Minagawa J."/>
            <person name="Obokata J."/>
            <person name="Shigenobu S."/>
        </authorList>
    </citation>
    <scope>NUCLEOTIDE SEQUENCE [LARGE SCALE GENOMIC DNA]</scope>
</reference>
<sequence length="145" mass="15283">MITITTTISSTQSCVSPVATARQAGSSHSHGDTCLTDLRSRTAPHRSAPHRTAPSHTVPYHTVYNYNSLPNRNVDIICQPLGPAAIATGGRCLMLAVLDLGTRAWAVVYSSGQAVHKTSAGLKTPSQARSVTAGIPPTRAEVIRI</sequence>
<dbReference type="AlphaFoldDB" id="A0AAV4B0H3"/>
<proteinExistence type="predicted"/>
<organism evidence="1 2">
    <name type="scientific">Plakobranchus ocellatus</name>
    <dbReference type="NCBI Taxonomy" id="259542"/>
    <lineage>
        <taxon>Eukaryota</taxon>
        <taxon>Metazoa</taxon>
        <taxon>Spiralia</taxon>
        <taxon>Lophotrochozoa</taxon>
        <taxon>Mollusca</taxon>
        <taxon>Gastropoda</taxon>
        <taxon>Heterobranchia</taxon>
        <taxon>Euthyneura</taxon>
        <taxon>Panpulmonata</taxon>
        <taxon>Sacoglossa</taxon>
        <taxon>Placobranchoidea</taxon>
        <taxon>Plakobranchidae</taxon>
        <taxon>Plakobranchus</taxon>
    </lineage>
</organism>
<evidence type="ECO:0000313" key="2">
    <source>
        <dbReference type="Proteomes" id="UP000735302"/>
    </source>
</evidence>
<dbReference type="Proteomes" id="UP000735302">
    <property type="component" value="Unassembled WGS sequence"/>
</dbReference>
<gene>
    <name evidence="1" type="ORF">PoB_003956300</name>
</gene>
<name>A0AAV4B0H3_9GAST</name>
<dbReference type="EMBL" id="BLXT01004479">
    <property type="protein sequence ID" value="GFO13058.1"/>
    <property type="molecule type" value="Genomic_DNA"/>
</dbReference>
<protein>
    <submittedName>
        <fullName evidence="1">Uncharacterized protein</fullName>
    </submittedName>
</protein>
<comment type="caution">
    <text evidence="1">The sequence shown here is derived from an EMBL/GenBank/DDBJ whole genome shotgun (WGS) entry which is preliminary data.</text>
</comment>